<evidence type="ECO:0000259" key="2">
    <source>
        <dbReference type="Pfam" id="PF13439"/>
    </source>
</evidence>
<gene>
    <name evidence="3" type="ORF">MNBD_ALPHA02-889</name>
</gene>
<dbReference type="InterPro" id="IPR050194">
    <property type="entry name" value="Glycosyltransferase_grp1"/>
</dbReference>
<dbReference type="InterPro" id="IPR001296">
    <property type="entry name" value="Glyco_trans_1"/>
</dbReference>
<dbReference type="Gene3D" id="3.40.50.2000">
    <property type="entry name" value="Glycogen Phosphorylase B"/>
    <property type="match status" value="2"/>
</dbReference>
<evidence type="ECO:0000313" key="3">
    <source>
        <dbReference type="EMBL" id="VAV92222.1"/>
    </source>
</evidence>
<sequence length="386" mass="43158">MQILTFTSLYPNIMEPRHGIFAKNRMDYFDRIEGTSRKVIAPVQYMPLLGLDPRSRYHKYNRIPERERQGDVAVYHPRYITIPGTSLINVANAMAKSARRVVKKIYAEEDIFDLIDGHYLYPDGVAAHRLAREYNKPLVLTALGSDVNFWLEQPQHKDSILAAINYASKVTCVSQSLKDRLIDHGISEDKLAVLLNGIDQSVFNTGVRPDGPNSYLLTIGNLIPLKGHEFILRSLKDFPEERLVIIGSGELENNLKTLAARLEISHRVTFLPNIPQKDLAPYYAGAKVTILMSSMEGMPNVILESLASGTPVIATNVGGIPEVVTEDNGILLPARDTDALTAALKDALTRNWDREKISQGIAYLDWSETACKLHDLFSTILAHEKP</sequence>
<dbReference type="AlphaFoldDB" id="A0A3B0RKG0"/>
<dbReference type="SUPFAM" id="SSF53756">
    <property type="entry name" value="UDP-Glycosyltransferase/glycogen phosphorylase"/>
    <property type="match status" value="1"/>
</dbReference>
<accession>A0A3B0RKG0</accession>
<dbReference type="GO" id="GO:0016757">
    <property type="term" value="F:glycosyltransferase activity"/>
    <property type="evidence" value="ECO:0007669"/>
    <property type="project" value="InterPro"/>
</dbReference>
<feature type="domain" description="Glycosyl transferase family 1" evidence="1">
    <location>
        <begin position="213"/>
        <end position="359"/>
    </location>
</feature>
<dbReference type="InterPro" id="IPR028098">
    <property type="entry name" value="Glyco_trans_4-like_N"/>
</dbReference>
<feature type="domain" description="Glycosyltransferase subfamily 4-like N-terminal" evidence="2">
    <location>
        <begin position="64"/>
        <end position="200"/>
    </location>
</feature>
<dbReference type="EMBL" id="UOED01000074">
    <property type="protein sequence ID" value="VAV92222.1"/>
    <property type="molecule type" value="Genomic_DNA"/>
</dbReference>
<dbReference type="PANTHER" id="PTHR45947:SF15">
    <property type="entry name" value="TEICHURONIC ACID BIOSYNTHESIS GLYCOSYLTRANSFERASE TUAC-RELATED"/>
    <property type="match status" value="1"/>
</dbReference>
<organism evidence="3">
    <name type="scientific">hydrothermal vent metagenome</name>
    <dbReference type="NCBI Taxonomy" id="652676"/>
    <lineage>
        <taxon>unclassified sequences</taxon>
        <taxon>metagenomes</taxon>
        <taxon>ecological metagenomes</taxon>
    </lineage>
</organism>
<reference evidence="3" key="1">
    <citation type="submission" date="2018-06" db="EMBL/GenBank/DDBJ databases">
        <authorList>
            <person name="Zhirakovskaya E."/>
        </authorList>
    </citation>
    <scope>NUCLEOTIDE SEQUENCE</scope>
</reference>
<proteinExistence type="predicted"/>
<dbReference type="Pfam" id="PF00534">
    <property type="entry name" value="Glycos_transf_1"/>
    <property type="match status" value="1"/>
</dbReference>
<evidence type="ECO:0008006" key="4">
    <source>
        <dbReference type="Google" id="ProtNLM"/>
    </source>
</evidence>
<dbReference type="PANTHER" id="PTHR45947">
    <property type="entry name" value="SULFOQUINOVOSYL TRANSFERASE SQD2"/>
    <property type="match status" value="1"/>
</dbReference>
<evidence type="ECO:0000259" key="1">
    <source>
        <dbReference type="Pfam" id="PF00534"/>
    </source>
</evidence>
<protein>
    <recommendedName>
        <fullName evidence="4">Glycosyl transferase, group 1</fullName>
    </recommendedName>
</protein>
<name>A0A3B0RKG0_9ZZZZ</name>
<dbReference type="Pfam" id="PF13439">
    <property type="entry name" value="Glyco_transf_4"/>
    <property type="match status" value="1"/>
</dbReference>